<evidence type="ECO:0000256" key="2">
    <source>
        <dbReference type="PIRSR" id="PIRSR610300-50"/>
    </source>
</evidence>
<gene>
    <name evidence="5" type="ORF">H2LOC_018075</name>
</gene>
<keyword evidence="3" id="KW-0479">Metal-binding</keyword>
<keyword evidence="2" id="KW-0883">Thioether bond</keyword>
<proteinExistence type="inferred from homology"/>
<reference evidence="5 6" key="1">
    <citation type="submission" date="2019-11" db="EMBL/GenBank/DDBJ databases">
        <title>The genome sequence of Methylocystis heyeri.</title>
        <authorList>
            <person name="Oshkin I.Y."/>
            <person name="Miroshnikov K."/>
            <person name="Dedysh S.N."/>
        </authorList>
    </citation>
    <scope>NUCLEOTIDE SEQUENCE [LARGE SCALE GENOMIC DNA]</scope>
    <source>
        <strain evidence="5 6">H2</strain>
    </source>
</reference>
<evidence type="ECO:0000259" key="4">
    <source>
        <dbReference type="Pfam" id="PF13454"/>
    </source>
</evidence>
<sequence>MSQSHAASAAVRSHATPVLGGALLTLVETLDALGSDPTLFDIARTMQGIKLTPSDVASFIRADPRGYNRAAVVVREQYELLVMTWLPGQASFPHDHSGSVCVLQVVQGEAAEVCYRIAPDGYADFEYEVNLETGGVAAFQDAGVHSLRNARPDETLVTVHAYAPRLRDFRRFIVRPATPGDSGLAPQEPPTVVLVGGGFSGAMTAAQLLTRARRAGLALNVVMVERRGAVGEGIAYATREPTHLLNVPAKRMSAWPDRPEDFLRWAQNRDERVQAYDFLPREWYGDYIRDALRGAALDAGDLAKLSVVYDEVRRVARRPGGGWVIHLAHGASLRAEAVVLAIGHRPPSDPIGKSWSGPRTRFIADPWRPFAMNVVRPDEPVIVIGSGLTAVDAVLSLAAQPRSTPIVLISHYGLHPLAHAAQEITPANLTELIETYVAAPGGLKPLALLVELRRKARGDEGQDWRSLVDGLRPHTARLWQAMANDERRRFLRHLRPFWEVHRHRMTLSVAEPFYAMLERGAVRVIAGRVTSIQAEGDAVRAKVSLRGSKQVIDIDAGWVVNCTGPTPSNNAEANPVMSSLLLHGRLRVDQLALGVETCPDGAAIAADGTRTPDMFVVGTLRKATLWESIAAPELREQASMTAEQIVDRLAMASEPQTAPT</sequence>
<dbReference type="SUPFAM" id="SSF51905">
    <property type="entry name" value="FAD/NAD(P)-binding domain"/>
    <property type="match status" value="1"/>
</dbReference>
<dbReference type="Pfam" id="PF13454">
    <property type="entry name" value="NAD_binding_9"/>
    <property type="match status" value="1"/>
</dbReference>
<dbReference type="OrthoDB" id="101972at2"/>
<dbReference type="GO" id="GO:0016702">
    <property type="term" value="F:oxidoreductase activity, acting on single donors with incorporation of molecular oxygen, incorporation of two atoms of oxygen"/>
    <property type="evidence" value="ECO:0007669"/>
    <property type="project" value="InterPro"/>
</dbReference>
<comment type="similarity">
    <text evidence="1">Belongs to the cysteine dioxygenase family.</text>
</comment>
<evidence type="ECO:0000313" key="6">
    <source>
        <dbReference type="Proteomes" id="UP000309061"/>
    </source>
</evidence>
<protein>
    <recommendedName>
        <fullName evidence="4">FAD-dependent urate hydroxylase HpyO/Asp monooxygenase CreE-like FAD/NAD(P)-binding domain-containing protein</fullName>
    </recommendedName>
</protein>
<dbReference type="SUPFAM" id="SSF51182">
    <property type="entry name" value="RmlC-like cupins"/>
    <property type="match status" value="1"/>
</dbReference>
<dbReference type="InterPro" id="IPR038732">
    <property type="entry name" value="HpyO/CreE_NAD-binding"/>
</dbReference>
<dbReference type="Pfam" id="PF05995">
    <property type="entry name" value="CDO_I"/>
    <property type="match status" value="1"/>
</dbReference>
<dbReference type="InterPro" id="IPR011051">
    <property type="entry name" value="RmlC_Cupin_sf"/>
</dbReference>
<dbReference type="GO" id="GO:0005506">
    <property type="term" value="F:iron ion binding"/>
    <property type="evidence" value="ECO:0007669"/>
    <property type="project" value="InterPro"/>
</dbReference>
<name>A0A6B8KLC6_9HYPH</name>
<dbReference type="PANTHER" id="PTHR40254">
    <property type="entry name" value="BLR0577 PROTEIN"/>
    <property type="match status" value="1"/>
</dbReference>
<feature type="domain" description="FAD-dependent urate hydroxylase HpyO/Asp monooxygenase CreE-like FAD/NAD(P)-binding" evidence="4">
    <location>
        <begin position="193"/>
        <end position="344"/>
    </location>
</feature>
<dbReference type="InterPro" id="IPR052189">
    <property type="entry name" value="L-asp_N-monooxygenase_NS-form"/>
</dbReference>
<dbReference type="InterPro" id="IPR036188">
    <property type="entry name" value="FAD/NAD-bd_sf"/>
</dbReference>
<evidence type="ECO:0000256" key="3">
    <source>
        <dbReference type="PIRSR" id="PIRSR610300-51"/>
    </source>
</evidence>
<dbReference type="InterPro" id="IPR014710">
    <property type="entry name" value="RmlC-like_jellyroll"/>
</dbReference>
<dbReference type="KEGG" id="mhey:H2LOC_018075"/>
<evidence type="ECO:0000256" key="1">
    <source>
        <dbReference type="ARBA" id="ARBA00006622"/>
    </source>
</evidence>
<organism evidence="5 6">
    <name type="scientific">Methylocystis heyeri</name>
    <dbReference type="NCBI Taxonomy" id="391905"/>
    <lineage>
        <taxon>Bacteria</taxon>
        <taxon>Pseudomonadati</taxon>
        <taxon>Pseudomonadota</taxon>
        <taxon>Alphaproteobacteria</taxon>
        <taxon>Hyphomicrobiales</taxon>
        <taxon>Methylocystaceae</taxon>
        <taxon>Methylocystis</taxon>
    </lineage>
</organism>
<dbReference type="Proteomes" id="UP000309061">
    <property type="component" value="Chromosome"/>
</dbReference>
<accession>A0A6B8KLC6</accession>
<feature type="binding site" evidence="3">
    <location>
        <position position="94"/>
    </location>
    <ligand>
        <name>Fe cation</name>
        <dbReference type="ChEBI" id="CHEBI:24875"/>
        <note>catalytic</note>
    </ligand>
</feature>
<dbReference type="AlphaFoldDB" id="A0A6B8KLC6"/>
<evidence type="ECO:0000313" key="5">
    <source>
        <dbReference type="EMBL" id="QGM47443.1"/>
    </source>
</evidence>
<dbReference type="InterPro" id="IPR010300">
    <property type="entry name" value="CDO_1"/>
</dbReference>
<feature type="binding site" evidence="3">
    <location>
        <position position="145"/>
    </location>
    <ligand>
        <name>Fe cation</name>
        <dbReference type="ChEBI" id="CHEBI:24875"/>
        <note>catalytic</note>
    </ligand>
</feature>
<dbReference type="PRINTS" id="PR00368">
    <property type="entry name" value="FADPNR"/>
</dbReference>
<dbReference type="Gene3D" id="2.60.120.10">
    <property type="entry name" value="Jelly Rolls"/>
    <property type="match status" value="1"/>
</dbReference>
<dbReference type="RefSeq" id="WP_136497320.1">
    <property type="nucleotide sequence ID" value="NZ_CP046052.1"/>
</dbReference>
<feature type="binding site" evidence="3">
    <location>
        <position position="96"/>
    </location>
    <ligand>
        <name>Fe cation</name>
        <dbReference type="ChEBI" id="CHEBI:24875"/>
        <note>catalytic</note>
    </ligand>
</feature>
<dbReference type="EMBL" id="CP046052">
    <property type="protein sequence ID" value="QGM47443.1"/>
    <property type="molecule type" value="Genomic_DNA"/>
</dbReference>
<feature type="cross-link" description="3'-(S-cysteinyl)-tyrosine (Cys-Tyr)" evidence="2">
    <location>
        <begin position="101"/>
        <end position="162"/>
    </location>
</feature>
<keyword evidence="6" id="KW-1185">Reference proteome</keyword>
<dbReference type="CDD" id="cd10548">
    <property type="entry name" value="cupin_CDO"/>
    <property type="match status" value="1"/>
</dbReference>
<keyword evidence="3" id="KW-0408">Iron</keyword>
<dbReference type="PANTHER" id="PTHR40254:SF1">
    <property type="entry name" value="BLR0577 PROTEIN"/>
    <property type="match status" value="1"/>
</dbReference>
<dbReference type="Gene3D" id="3.50.50.60">
    <property type="entry name" value="FAD/NAD(P)-binding domain"/>
    <property type="match status" value="1"/>
</dbReference>